<dbReference type="Gene3D" id="2.60.120.10">
    <property type="entry name" value="Jelly Rolls"/>
    <property type="match status" value="1"/>
</dbReference>
<dbReference type="PROSITE" id="PS50042">
    <property type="entry name" value="CNMP_BINDING_3"/>
    <property type="match status" value="1"/>
</dbReference>
<dbReference type="InterPro" id="IPR000595">
    <property type="entry name" value="cNMP-bd_dom"/>
</dbReference>
<gene>
    <name evidence="6" type="primary">ntcA</name>
    <name evidence="6" type="ORF">R28058_13481</name>
</gene>
<dbReference type="OrthoDB" id="9776746at2"/>
<dbReference type="InterPro" id="IPR036388">
    <property type="entry name" value="WH-like_DNA-bd_sf"/>
</dbReference>
<dbReference type="Pfam" id="PF13545">
    <property type="entry name" value="HTH_Crp_2"/>
    <property type="match status" value="1"/>
</dbReference>
<dbReference type="InterPro" id="IPR018490">
    <property type="entry name" value="cNMP-bd_dom_sf"/>
</dbReference>
<keyword evidence="1" id="KW-0805">Transcription regulation</keyword>
<dbReference type="AlphaFoldDB" id="A0A0C7R456"/>
<feature type="domain" description="HTH crp-type" evidence="5">
    <location>
        <begin position="149"/>
        <end position="216"/>
    </location>
</feature>
<proteinExistence type="predicted"/>
<evidence type="ECO:0000259" key="4">
    <source>
        <dbReference type="PROSITE" id="PS50042"/>
    </source>
</evidence>
<evidence type="ECO:0000256" key="2">
    <source>
        <dbReference type="ARBA" id="ARBA00023125"/>
    </source>
</evidence>
<dbReference type="CDD" id="cd00038">
    <property type="entry name" value="CAP_ED"/>
    <property type="match status" value="1"/>
</dbReference>
<dbReference type="SUPFAM" id="SSF46785">
    <property type="entry name" value="Winged helix' DNA-binding domain"/>
    <property type="match status" value="1"/>
</dbReference>
<dbReference type="SMART" id="SM00419">
    <property type="entry name" value="HTH_CRP"/>
    <property type="match status" value="1"/>
</dbReference>
<dbReference type="Gene3D" id="1.10.10.10">
    <property type="entry name" value="Winged helix-like DNA-binding domain superfamily/Winged helix DNA-binding domain"/>
    <property type="match status" value="1"/>
</dbReference>
<dbReference type="RefSeq" id="WP_055341890.1">
    <property type="nucleotide sequence ID" value="NZ_CDNI01000003.1"/>
</dbReference>
<dbReference type="PANTHER" id="PTHR24567">
    <property type="entry name" value="CRP FAMILY TRANSCRIPTIONAL REGULATORY PROTEIN"/>
    <property type="match status" value="1"/>
</dbReference>
<sequence length="224" mass="26123">MNTIEKLCSKYSFIDHLDVDVKEMIKSSLIIENFDSDSQILSRGDQCRGFSLILKGIIRVYKISEKGKEVTLYKLTSGDTCYLSISCMITNSYYPTFAEVMEPTTIVFIPTNIFQRYIYNTLDFQKYMVSNLFQKYTDVIKVLEEIAFERMDVRVSKYLLDLSQSINNSNYLYLTQERIAQELGTSREVITRILTDFKNKEIISTQRGKITIIDRDKLNHISKL</sequence>
<dbReference type="InterPro" id="IPR012318">
    <property type="entry name" value="HTH_CRP"/>
</dbReference>
<evidence type="ECO:0000313" key="7">
    <source>
        <dbReference type="Proteomes" id="UP000049127"/>
    </source>
</evidence>
<evidence type="ECO:0000256" key="3">
    <source>
        <dbReference type="ARBA" id="ARBA00023163"/>
    </source>
</evidence>
<evidence type="ECO:0000256" key="1">
    <source>
        <dbReference type="ARBA" id="ARBA00023015"/>
    </source>
</evidence>
<protein>
    <submittedName>
        <fullName evidence="6">Crp/FNR family transcriptional regulator</fullName>
    </submittedName>
</protein>
<dbReference type="GO" id="GO:0005829">
    <property type="term" value="C:cytosol"/>
    <property type="evidence" value="ECO:0007669"/>
    <property type="project" value="TreeGrafter"/>
</dbReference>
<evidence type="ECO:0000313" key="6">
    <source>
        <dbReference type="EMBL" id="CEQ03615.1"/>
    </source>
</evidence>
<dbReference type="InterPro" id="IPR036390">
    <property type="entry name" value="WH_DNA-bd_sf"/>
</dbReference>
<name>A0A0C7R456_PARSO</name>
<accession>A0A0C7R456</accession>
<reference evidence="6 7" key="1">
    <citation type="submission" date="2015-01" db="EMBL/GenBank/DDBJ databases">
        <authorList>
            <person name="Aslett A.Martin."/>
            <person name="De Silva Nishadi"/>
        </authorList>
    </citation>
    <scope>NUCLEOTIDE SEQUENCE [LARGE SCALE GENOMIC DNA]</scope>
    <source>
        <strain evidence="6 7">R28058</strain>
    </source>
</reference>
<dbReference type="Pfam" id="PF00027">
    <property type="entry name" value="cNMP_binding"/>
    <property type="match status" value="1"/>
</dbReference>
<dbReference type="EMBL" id="CEKZ01000003">
    <property type="protein sequence ID" value="CEQ03615.1"/>
    <property type="molecule type" value="Genomic_DNA"/>
</dbReference>
<dbReference type="PROSITE" id="PS51063">
    <property type="entry name" value="HTH_CRP_2"/>
    <property type="match status" value="1"/>
</dbReference>
<keyword evidence="2" id="KW-0238">DNA-binding</keyword>
<dbReference type="SUPFAM" id="SSF51206">
    <property type="entry name" value="cAMP-binding domain-like"/>
    <property type="match status" value="1"/>
</dbReference>
<dbReference type="InterPro" id="IPR014710">
    <property type="entry name" value="RmlC-like_jellyroll"/>
</dbReference>
<dbReference type="Proteomes" id="UP000049127">
    <property type="component" value="Unassembled WGS sequence"/>
</dbReference>
<dbReference type="InterPro" id="IPR050397">
    <property type="entry name" value="Env_Response_Regulators"/>
</dbReference>
<organism evidence="6 7">
    <name type="scientific">Paraclostridium sordellii</name>
    <name type="common">Clostridium sordellii</name>
    <dbReference type="NCBI Taxonomy" id="1505"/>
    <lineage>
        <taxon>Bacteria</taxon>
        <taxon>Bacillati</taxon>
        <taxon>Bacillota</taxon>
        <taxon>Clostridia</taxon>
        <taxon>Peptostreptococcales</taxon>
        <taxon>Peptostreptococcaceae</taxon>
        <taxon>Paraclostridium</taxon>
    </lineage>
</organism>
<dbReference type="PANTHER" id="PTHR24567:SF74">
    <property type="entry name" value="HTH-TYPE TRANSCRIPTIONAL REGULATOR ARCR"/>
    <property type="match status" value="1"/>
</dbReference>
<feature type="domain" description="Cyclic nucleotide-binding" evidence="4">
    <location>
        <begin position="13"/>
        <end position="135"/>
    </location>
</feature>
<dbReference type="GO" id="GO:0003677">
    <property type="term" value="F:DNA binding"/>
    <property type="evidence" value="ECO:0007669"/>
    <property type="project" value="UniProtKB-KW"/>
</dbReference>
<keyword evidence="3" id="KW-0804">Transcription</keyword>
<dbReference type="GO" id="GO:0003700">
    <property type="term" value="F:DNA-binding transcription factor activity"/>
    <property type="evidence" value="ECO:0007669"/>
    <property type="project" value="TreeGrafter"/>
</dbReference>
<evidence type="ECO:0000259" key="5">
    <source>
        <dbReference type="PROSITE" id="PS51063"/>
    </source>
</evidence>